<evidence type="ECO:0000256" key="3">
    <source>
        <dbReference type="ARBA" id="ARBA00022827"/>
    </source>
</evidence>
<dbReference type="InterPro" id="IPR036188">
    <property type="entry name" value="FAD/NAD-bd_sf"/>
</dbReference>
<evidence type="ECO:0000313" key="6">
    <source>
        <dbReference type="EMBL" id="KAF9526978.1"/>
    </source>
</evidence>
<dbReference type="Gene3D" id="3.50.50.60">
    <property type="entry name" value="FAD/NAD(P)-binding domain"/>
    <property type="match status" value="2"/>
</dbReference>
<evidence type="ECO:0000256" key="1">
    <source>
        <dbReference type="ARBA" id="ARBA00010139"/>
    </source>
</evidence>
<keyword evidence="2" id="KW-0285">Flavoprotein</keyword>
<keyword evidence="4" id="KW-0560">Oxidoreductase</keyword>
<evidence type="ECO:0000256" key="4">
    <source>
        <dbReference type="ARBA" id="ARBA00023002"/>
    </source>
</evidence>
<organism evidence="6 7">
    <name type="scientific">Crepidotus variabilis</name>
    <dbReference type="NCBI Taxonomy" id="179855"/>
    <lineage>
        <taxon>Eukaryota</taxon>
        <taxon>Fungi</taxon>
        <taxon>Dikarya</taxon>
        <taxon>Basidiomycota</taxon>
        <taxon>Agaricomycotina</taxon>
        <taxon>Agaricomycetes</taxon>
        <taxon>Agaricomycetidae</taxon>
        <taxon>Agaricales</taxon>
        <taxon>Agaricineae</taxon>
        <taxon>Crepidotaceae</taxon>
        <taxon>Crepidotus</taxon>
    </lineage>
</organism>
<dbReference type="SUPFAM" id="SSF51905">
    <property type="entry name" value="FAD/NAD(P)-binding domain"/>
    <property type="match status" value="2"/>
</dbReference>
<dbReference type="OrthoDB" id="74360at2759"/>
<dbReference type="EMBL" id="MU157865">
    <property type="protein sequence ID" value="KAF9526978.1"/>
    <property type="molecule type" value="Genomic_DNA"/>
</dbReference>
<dbReference type="GO" id="GO:0004499">
    <property type="term" value="F:N,N-dimethylaniline monooxygenase activity"/>
    <property type="evidence" value="ECO:0007669"/>
    <property type="project" value="InterPro"/>
</dbReference>
<dbReference type="InterPro" id="IPR020946">
    <property type="entry name" value="Flavin_mOase-like"/>
</dbReference>
<dbReference type="GO" id="GO:0050661">
    <property type="term" value="F:NADP binding"/>
    <property type="evidence" value="ECO:0007669"/>
    <property type="project" value="InterPro"/>
</dbReference>
<dbReference type="PANTHER" id="PTHR42877:SF4">
    <property type="entry name" value="FAD_NAD(P)-BINDING DOMAIN-CONTAINING PROTEIN-RELATED"/>
    <property type="match status" value="1"/>
</dbReference>
<feature type="transmembrane region" description="Helical" evidence="5">
    <location>
        <begin position="14"/>
        <end position="32"/>
    </location>
</feature>
<dbReference type="AlphaFoldDB" id="A0A9P6EDL6"/>
<dbReference type="Pfam" id="PF00743">
    <property type="entry name" value="FMO-like"/>
    <property type="match status" value="1"/>
</dbReference>
<evidence type="ECO:0000313" key="7">
    <source>
        <dbReference type="Proteomes" id="UP000807306"/>
    </source>
</evidence>
<keyword evidence="5" id="KW-0812">Transmembrane</keyword>
<evidence type="ECO:0008006" key="8">
    <source>
        <dbReference type="Google" id="ProtNLM"/>
    </source>
</evidence>
<dbReference type="GO" id="GO:0050660">
    <property type="term" value="F:flavin adenine dinucleotide binding"/>
    <property type="evidence" value="ECO:0007669"/>
    <property type="project" value="InterPro"/>
</dbReference>
<dbReference type="InterPro" id="IPR051209">
    <property type="entry name" value="FAD-bind_Monooxygenase_sf"/>
</dbReference>
<protein>
    <recommendedName>
        <fullName evidence="8">Flavin-containing monooxygenase</fullName>
    </recommendedName>
</protein>
<proteinExistence type="inferred from homology"/>
<reference evidence="6" key="1">
    <citation type="submission" date="2020-11" db="EMBL/GenBank/DDBJ databases">
        <authorList>
            <consortium name="DOE Joint Genome Institute"/>
            <person name="Ahrendt S."/>
            <person name="Riley R."/>
            <person name="Andreopoulos W."/>
            <person name="Labutti K."/>
            <person name="Pangilinan J."/>
            <person name="Ruiz-Duenas F.J."/>
            <person name="Barrasa J.M."/>
            <person name="Sanchez-Garcia M."/>
            <person name="Camarero S."/>
            <person name="Miyauchi S."/>
            <person name="Serrano A."/>
            <person name="Linde D."/>
            <person name="Babiker R."/>
            <person name="Drula E."/>
            <person name="Ayuso-Fernandez I."/>
            <person name="Pacheco R."/>
            <person name="Padilla G."/>
            <person name="Ferreira P."/>
            <person name="Barriuso J."/>
            <person name="Kellner H."/>
            <person name="Castanera R."/>
            <person name="Alfaro M."/>
            <person name="Ramirez L."/>
            <person name="Pisabarro A.G."/>
            <person name="Kuo A."/>
            <person name="Tritt A."/>
            <person name="Lipzen A."/>
            <person name="He G."/>
            <person name="Yan M."/>
            <person name="Ng V."/>
            <person name="Cullen D."/>
            <person name="Martin F."/>
            <person name="Rosso M.-N."/>
            <person name="Henrissat B."/>
            <person name="Hibbett D."/>
            <person name="Martinez A.T."/>
            <person name="Grigoriev I.V."/>
        </authorList>
    </citation>
    <scope>NUCLEOTIDE SEQUENCE</scope>
    <source>
        <strain evidence="6">CBS 506.95</strain>
    </source>
</reference>
<comment type="caution">
    <text evidence="6">The sequence shown here is derived from an EMBL/GenBank/DDBJ whole genome shotgun (WGS) entry which is preliminary data.</text>
</comment>
<sequence length="538" mass="61500">MSAKLKDEGHGRKVHVAIVGAGLAGISTAIALKRKLGFENFTIFERAKAVGGTWRDNTYPGCGSDNAIHWYSLSTELNPNWKNRYGTQPEICKYWDTLWHKHNLESHTVFKTEVVDAQWSQEDQRYTITLEDMMTKERRTIEAEVLVYAIGGFHQPFWPADLPGRENFNGEVFHSARWRHDVDLKSKKVGVIGNGCSAAQFIPAISREASTEVVNFCRTPQWLTPRRDHPYSPLRQWIFANIPLVMRLHRNWLMLTADTNFMIFRKKNVRLVSLAKKQLTEHIKRKAPQEYLEHLIPNYSPGCKRIIIDPGYLKCLNQSNVSLKYDAIETITQGGIKLQKGEEIALDVIIFGTGYQLLDDHIKVRGSQGYTMTDYFRRKGGPMAYLGLCMPGFPNLFSLLGPNVATGHASVIFSEECQINYLLQLIQPVIQGKAKSFEITAQATDEYNDWLQTRLSDSVWTECASYYHSGRDGTSRISATFPGPVTLFWWLTRRPKWDLFHGVDSAAWERDRKVEKVKTWFLFSIGIAVVGVLFKGWL</sequence>
<keyword evidence="5" id="KW-0472">Membrane</keyword>
<name>A0A9P6EDL6_9AGAR</name>
<keyword evidence="3" id="KW-0274">FAD</keyword>
<evidence type="ECO:0000256" key="5">
    <source>
        <dbReference type="SAM" id="Phobius"/>
    </source>
</evidence>
<gene>
    <name evidence="6" type="ORF">CPB83DRAFT_856911</name>
</gene>
<keyword evidence="5" id="KW-1133">Transmembrane helix</keyword>
<evidence type="ECO:0000256" key="2">
    <source>
        <dbReference type="ARBA" id="ARBA00022630"/>
    </source>
</evidence>
<comment type="similarity">
    <text evidence="1">Belongs to the FAD-binding monooxygenase family.</text>
</comment>
<accession>A0A9P6EDL6</accession>
<dbReference type="PANTHER" id="PTHR42877">
    <property type="entry name" value="L-ORNITHINE N(5)-MONOOXYGENASE-RELATED"/>
    <property type="match status" value="1"/>
</dbReference>
<dbReference type="Proteomes" id="UP000807306">
    <property type="component" value="Unassembled WGS sequence"/>
</dbReference>
<keyword evidence="7" id="KW-1185">Reference proteome</keyword>